<dbReference type="EMBL" id="AP019782">
    <property type="protein sequence ID" value="BBL70270.1"/>
    <property type="molecule type" value="Genomic_DNA"/>
</dbReference>
<reference evidence="1" key="1">
    <citation type="submission" date="2019-06" db="EMBL/GenBank/DDBJ databases">
        <title>Complete genome sequence of Methylogaea oryzae strain JCM16910.</title>
        <authorList>
            <person name="Asakawa S."/>
        </authorList>
    </citation>
    <scope>NUCLEOTIDE SEQUENCE</scope>
    <source>
        <strain evidence="1">E10</strain>
    </source>
</reference>
<accession>A0A8D4VPU9</accession>
<dbReference type="SUPFAM" id="SSF81593">
    <property type="entry name" value="Nucleotidyltransferase substrate binding subunit/domain"/>
    <property type="match status" value="1"/>
</dbReference>
<dbReference type="Proteomes" id="UP000824988">
    <property type="component" value="Chromosome"/>
</dbReference>
<name>A0A8D4VPU9_9GAMM</name>
<gene>
    <name evidence="1" type="ORF">MoryE10_08760</name>
</gene>
<dbReference type="KEGG" id="moz:MoryE10_08760"/>
<keyword evidence="2" id="KW-1185">Reference proteome</keyword>
<organism evidence="1 2">
    <name type="scientific">Methylogaea oryzae</name>
    <dbReference type="NCBI Taxonomy" id="1295382"/>
    <lineage>
        <taxon>Bacteria</taxon>
        <taxon>Pseudomonadati</taxon>
        <taxon>Pseudomonadota</taxon>
        <taxon>Gammaproteobacteria</taxon>
        <taxon>Methylococcales</taxon>
        <taxon>Methylococcaceae</taxon>
        <taxon>Methylogaea</taxon>
    </lineage>
</organism>
<protein>
    <recommendedName>
        <fullName evidence="3">DUF86 domain-containing protein</fullName>
    </recommendedName>
</protein>
<dbReference type="RefSeq" id="WP_054773821.1">
    <property type="nucleotide sequence ID" value="NZ_AP019782.1"/>
</dbReference>
<sequence length="117" mass="13295">MSRDKAALLREELAGLRGAAQHLRYSWQRSDEVLARDDWDDAALERLESLASRFARLADLVRIRELRNLIAHEYAGDKLAEIYRAVARLAPVLLDVVERTAAYGDDALRRYGRLMGG</sequence>
<evidence type="ECO:0000313" key="1">
    <source>
        <dbReference type="EMBL" id="BBL70270.1"/>
    </source>
</evidence>
<dbReference type="AlphaFoldDB" id="A0A8D4VPU9"/>
<evidence type="ECO:0008006" key="3">
    <source>
        <dbReference type="Google" id="ProtNLM"/>
    </source>
</evidence>
<evidence type="ECO:0000313" key="2">
    <source>
        <dbReference type="Proteomes" id="UP000824988"/>
    </source>
</evidence>
<proteinExistence type="predicted"/>